<dbReference type="EC" id="3.2.1.1" evidence="6"/>
<feature type="region of interest" description="Disordered" evidence="14">
    <location>
        <begin position="533"/>
        <end position="554"/>
    </location>
</feature>
<dbReference type="InterPro" id="IPR006046">
    <property type="entry name" value="Alpha_amylase"/>
</dbReference>
<accession>A0AA36GJY1</accession>
<comment type="similarity">
    <text evidence="4 13">Belongs to the glycosyl hydrolase 13 family.</text>
</comment>
<evidence type="ECO:0000256" key="11">
    <source>
        <dbReference type="ARBA" id="ARBA00023277"/>
    </source>
</evidence>
<dbReference type="SMART" id="SM00642">
    <property type="entry name" value="Aamy"/>
    <property type="match status" value="1"/>
</dbReference>
<evidence type="ECO:0000313" key="18">
    <source>
        <dbReference type="Proteomes" id="UP001176961"/>
    </source>
</evidence>
<sequence length="636" mass="70689">MLRSTLRNILFHKKCHILHQNRADMGSLLYILPCLLVSVVAADPYDEPHTLWNRQTMVHLFEWKWRDIAAECENFLQHYGYGAVQVSPPNEHIVLTQNNDMPWWIRYQPVSYKLISRSGNEDEFKDMVNRCNAVGVRIVVDVVMNHMTGVGQKSGAWGRGGSGGSTFDGTDGVESFPAVPYSKSDFNDYRCHGDIGGMDYGSNANNVRNCRLVGLLDLDQGNPYVRGKLIGYLNHLIDLGVAGFRFDASKHMWPGDLEAIQAGTKNLREDIFGPNQRPFAVHEVIDRGGEAVKCAEYCHIGRYTNFNFGFPISEAARGNANWKDMGYMGPGWGYGNHADNDVLNFIDNHDNQRDGYPATHKEGDAYRLAVSFMLAWTYGYPRVMSSFYFKEKDQGPPNHGAGSGFATKSPLFNPDDTCTGESGWVCEHRWPTIREMARFRSTCAGAPAVEKVIENNHVAFARQGKGFFAVNGPGWDWTRTFQTTLPAGQYCDVYNGRLENGRCSGATITVGDNGMAQITIGSKAAVAFSLASKVGSTPPGPQPTQKPKPEPTGLTKTVIFLKRDTMLGENIFIRGGNSHGYGGACAPGPYQQPSDKCAIPIYHKTTVPYNYFEYKSWSQGDYYLDFEGPEQGQGNR</sequence>
<keyword evidence="10" id="KW-0868">Chloride</keyword>
<dbReference type="Proteomes" id="UP001176961">
    <property type="component" value="Unassembled WGS sequence"/>
</dbReference>
<evidence type="ECO:0000256" key="4">
    <source>
        <dbReference type="ARBA" id="ARBA00008061"/>
    </source>
</evidence>
<evidence type="ECO:0000256" key="3">
    <source>
        <dbReference type="ARBA" id="ARBA00001923"/>
    </source>
</evidence>
<keyword evidence="8" id="KW-0378">Hydrolase</keyword>
<evidence type="ECO:0000256" key="9">
    <source>
        <dbReference type="ARBA" id="ARBA00022837"/>
    </source>
</evidence>
<reference evidence="17" key="1">
    <citation type="submission" date="2023-07" db="EMBL/GenBank/DDBJ databases">
        <authorList>
            <consortium name="CYATHOMIX"/>
        </authorList>
    </citation>
    <scope>NUCLEOTIDE SEQUENCE</scope>
    <source>
        <strain evidence="17">N/A</strain>
    </source>
</reference>
<evidence type="ECO:0000256" key="14">
    <source>
        <dbReference type="SAM" id="MobiDB-lite"/>
    </source>
</evidence>
<dbReference type="EMBL" id="CATQJL010000001">
    <property type="protein sequence ID" value="CAJ0589945.1"/>
    <property type="molecule type" value="Genomic_DNA"/>
</dbReference>
<dbReference type="InterPro" id="IPR031319">
    <property type="entry name" value="A-amylase_C"/>
</dbReference>
<keyword evidence="12" id="KW-0326">Glycosidase</keyword>
<protein>
    <recommendedName>
        <fullName evidence="6">alpha-amylase</fullName>
        <ecNumber evidence="6">3.2.1.1</ecNumber>
    </recommendedName>
</protein>
<evidence type="ECO:0000256" key="12">
    <source>
        <dbReference type="ARBA" id="ARBA00023295"/>
    </source>
</evidence>
<dbReference type="SUPFAM" id="SSF51445">
    <property type="entry name" value="(Trans)glycosidases"/>
    <property type="match status" value="1"/>
</dbReference>
<comment type="caution">
    <text evidence="17">The sequence shown here is derived from an EMBL/GenBank/DDBJ whole genome shotgun (WGS) entry which is preliminary data.</text>
</comment>
<dbReference type="InterPro" id="IPR013780">
    <property type="entry name" value="Glyco_hydro_b"/>
</dbReference>
<evidence type="ECO:0000256" key="1">
    <source>
        <dbReference type="ARBA" id="ARBA00000548"/>
    </source>
</evidence>
<evidence type="ECO:0000313" key="17">
    <source>
        <dbReference type="EMBL" id="CAJ0589945.1"/>
    </source>
</evidence>
<dbReference type="GO" id="GO:0046872">
    <property type="term" value="F:metal ion binding"/>
    <property type="evidence" value="ECO:0007669"/>
    <property type="project" value="UniProtKB-KW"/>
</dbReference>
<dbReference type="GO" id="GO:0005975">
    <property type="term" value="P:carbohydrate metabolic process"/>
    <property type="evidence" value="ECO:0007669"/>
    <property type="project" value="InterPro"/>
</dbReference>
<evidence type="ECO:0000259" key="15">
    <source>
        <dbReference type="SMART" id="SM00632"/>
    </source>
</evidence>
<dbReference type="CDD" id="cd11317">
    <property type="entry name" value="AmyAc_bac_euk_AmyA"/>
    <property type="match status" value="1"/>
</dbReference>
<dbReference type="AlphaFoldDB" id="A0AA36GJY1"/>
<gene>
    <name evidence="17" type="ORF">CYNAS_LOCUS1928</name>
</gene>
<dbReference type="PANTHER" id="PTHR43447">
    <property type="entry name" value="ALPHA-AMYLASE"/>
    <property type="match status" value="1"/>
</dbReference>
<keyword evidence="11" id="KW-0119">Carbohydrate metabolism</keyword>
<feature type="domain" description="Glycosyl hydrolase family 13 catalytic" evidence="16">
    <location>
        <begin position="55"/>
        <end position="440"/>
    </location>
</feature>
<dbReference type="Gene3D" id="3.20.20.80">
    <property type="entry name" value="Glycosidases"/>
    <property type="match status" value="1"/>
</dbReference>
<proteinExistence type="inferred from homology"/>
<evidence type="ECO:0000256" key="13">
    <source>
        <dbReference type="RuleBase" id="RU003615"/>
    </source>
</evidence>
<feature type="domain" description="Alpha-amylase C-terminal" evidence="15">
    <location>
        <begin position="449"/>
        <end position="533"/>
    </location>
</feature>
<dbReference type="Pfam" id="PF02806">
    <property type="entry name" value="Alpha-amylase_C"/>
    <property type="match status" value="1"/>
</dbReference>
<dbReference type="InterPro" id="IPR006047">
    <property type="entry name" value="GH13_cat_dom"/>
</dbReference>
<comment type="subunit">
    <text evidence="5">Monomer.</text>
</comment>
<dbReference type="SMART" id="SM00632">
    <property type="entry name" value="Aamy_C"/>
    <property type="match status" value="1"/>
</dbReference>
<evidence type="ECO:0000259" key="16">
    <source>
        <dbReference type="SMART" id="SM00642"/>
    </source>
</evidence>
<keyword evidence="9" id="KW-0106">Calcium</keyword>
<evidence type="ECO:0000256" key="7">
    <source>
        <dbReference type="ARBA" id="ARBA00022723"/>
    </source>
</evidence>
<comment type="catalytic activity">
    <reaction evidence="1">
        <text>Endohydrolysis of (1-&gt;4)-alpha-D-glucosidic linkages in polysaccharides containing three or more (1-&gt;4)-alpha-linked D-glucose units.</text>
        <dbReference type="EC" id="3.2.1.1"/>
    </reaction>
</comment>
<keyword evidence="7" id="KW-0479">Metal-binding</keyword>
<evidence type="ECO:0000256" key="8">
    <source>
        <dbReference type="ARBA" id="ARBA00022801"/>
    </source>
</evidence>
<dbReference type="InterPro" id="IPR017853">
    <property type="entry name" value="GH"/>
</dbReference>
<evidence type="ECO:0000256" key="10">
    <source>
        <dbReference type="ARBA" id="ARBA00023214"/>
    </source>
</evidence>
<comment type="cofactor">
    <cofactor evidence="2">
        <name>Ca(2+)</name>
        <dbReference type="ChEBI" id="CHEBI:29108"/>
    </cofactor>
</comment>
<evidence type="ECO:0000256" key="2">
    <source>
        <dbReference type="ARBA" id="ARBA00001913"/>
    </source>
</evidence>
<dbReference type="PRINTS" id="PR00110">
    <property type="entry name" value="ALPHAAMYLASE"/>
</dbReference>
<comment type="cofactor">
    <cofactor evidence="3">
        <name>chloride</name>
        <dbReference type="ChEBI" id="CHEBI:17996"/>
    </cofactor>
</comment>
<keyword evidence="18" id="KW-1185">Reference proteome</keyword>
<evidence type="ECO:0000256" key="6">
    <source>
        <dbReference type="ARBA" id="ARBA00012595"/>
    </source>
</evidence>
<evidence type="ECO:0000256" key="5">
    <source>
        <dbReference type="ARBA" id="ARBA00011245"/>
    </source>
</evidence>
<organism evidence="17 18">
    <name type="scientific">Cylicocyclus nassatus</name>
    <name type="common">Nematode worm</name>
    <dbReference type="NCBI Taxonomy" id="53992"/>
    <lineage>
        <taxon>Eukaryota</taxon>
        <taxon>Metazoa</taxon>
        <taxon>Ecdysozoa</taxon>
        <taxon>Nematoda</taxon>
        <taxon>Chromadorea</taxon>
        <taxon>Rhabditida</taxon>
        <taxon>Rhabditina</taxon>
        <taxon>Rhabditomorpha</taxon>
        <taxon>Strongyloidea</taxon>
        <taxon>Strongylidae</taxon>
        <taxon>Cylicocyclus</taxon>
    </lineage>
</organism>
<dbReference type="GO" id="GO:0004556">
    <property type="term" value="F:alpha-amylase activity"/>
    <property type="evidence" value="ECO:0007669"/>
    <property type="project" value="UniProtKB-EC"/>
</dbReference>
<dbReference type="Gene3D" id="2.60.40.1180">
    <property type="entry name" value="Golgi alpha-mannosidase II"/>
    <property type="match status" value="1"/>
</dbReference>
<dbReference type="SUPFAM" id="SSF51011">
    <property type="entry name" value="Glycosyl hydrolase domain"/>
    <property type="match status" value="1"/>
</dbReference>
<dbReference type="InterPro" id="IPR006048">
    <property type="entry name" value="A-amylase/branching_C"/>
</dbReference>
<name>A0AA36GJY1_CYLNA</name>